<feature type="non-terminal residue" evidence="1">
    <location>
        <position position="73"/>
    </location>
</feature>
<dbReference type="AlphaFoldDB" id="A0A3S5FH40"/>
<proteinExistence type="predicted"/>
<protein>
    <submittedName>
        <fullName evidence="1">Uncharacterized protein</fullName>
    </submittedName>
</protein>
<organism evidence="1 2">
    <name type="scientific">Protopolystoma xenopodis</name>
    <dbReference type="NCBI Taxonomy" id="117903"/>
    <lineage>
        <taxon>Eukaryota</taxon>
        <taxon>Metazoa</taxon>
        <taxon>Spiralia</taxon>
        <taxon>Lophotrochozoa</taxon>
        <taxon>Platyhelminthes</taxon>
        <taxon>Monogenea</taxon>
        <taxon>Polyopisthocotylea</taxon>
        <taxon>Polystomatidea</taxon>
        <taxon>Polystomatidae</taxon>
        <taxon>Protopolystoma</taxon>
    </lineage>
</organism>
<gene>
    <name evidence="1" type="ORF">PXEA_LOCUS35528</name>
</gene>
<keyword evidence="2" id="KW-1185">Reference proteome</keyword>
<sequence>MGRTCDEDSESPVVNQATTRLCKTIGRLARQFIQYNLPPLRVLPTQTEFDLLAARRRDKMTERWEQEDKVVAK</sequence>
<dbReference type="Proteomes" id="UP000784294">
    <property type="component" value="Unassembled WGS sequence"/>
</dbReference>
<reference evidence="1" key="1">
    <citation type="submission" date="2018-11" db="EMBL/GenBank/DDBJ databases">
        <authorList>
            <consortium name="Pathogen Informatics"/>
        </authorList>
    </citation>
    <scope>NUCLEOTIDE SEQUENCE</scope>
</reference>
<evidence type="ECO:0000313" key="2">
    <source>
        <dbReference type="Proteomes" id="UP000784294"/>
    </source>
</evidence>
<dbReference type="EMBL" id="CAAALY010272524">
    <property type="protein sequence ID" value="VEL42088.1"/>
    <property type="molecule type" value="Genomic_DNA"/>
</dbReference>
<name>A0A3S5FH40_9PLAT</name>
<comment type="caution">
    <text evidence="1">The sequence shown here is derived from an EMBL/GenBank/DDBJ whole genome shotgun (WGS) entry which is preliminary data.</text>
</comment>
<accession>A0A3S5FH40</accession>
<evidence type="ECO:0000313" key="1">
    <source>
        <dbReference type="EMBL" id="VEL42088.1"/>
    </source>
</evidence>
<dbReference type="OrthoDB" id="166134at2759"/>